<dbReference type="GO" id="GO:0010181">
    <property type="term" value="F:FMN binding"/>
    <property type="evidence" value="ECO:0007669"/>
    <property type="project" value="InterPro"/>
</dbReference>
<dbReference type="EMBL" id="SRYV01000009">
    <property type="protein sequence ID" value="TGY15337.1"/>
    <property type="molecule type" value="Genomic_DNA"/>
</dbReference>
<dbReference type="GO" id="GO:0016020">
    <property type="term" value="C:membrane"/>
    <property type="evidence" value="ECO:0007669"/>
    <property type="project" value="InterPro"/>
</dbReference>
<reference evidence="2 3" key="1">
    <citation type="submission" date="2019-04" db="EMBL/GenBank/DDBJ databases">
        <title>Microbes associate with the intestines of laboratory mice.</title>
        <authorList>
            <person name="Navarre W."/>
            <person name="Wong E."/>
            <person name="Huang K."/>
            <person name="Tropini C."/>
            <person name="Ng K."/>
            <person name="Yu B."/>
        </authorList>
    </citation>
    <scope>NUCLEOTIDE SEQUENCE [LARGE SCALE GENOMIC DNA]</scope>
    <source>
        <strain evidence="2 3">NM61_E11</strain>
    </source>
</reference>
<proteinExistence type="predicted"/>
<evidence type="ECO:0000313" key="3">
    <source>
        <dbReference type="Proteomes" id="UP000309117"/>
    </source>
</evidence>
<organism evidence="2 3">
    <name type="scientific">Lactobacillus intestinalis</name>
    <dbReference type="NCBI Taxonomy" id="151781"/>
    <lineage>
        <taxon>Bacteria</taxon>
        <taxon>Bacillati</taxon>
        <taxon>Bacillota</taxon>
        <taxon>Bacilli</taxon>
        <taxon>Lactobacillales</taxon>
        <taxon>Lactobacillaceae</taxon>
        <taxon>Lactobacillus</taxon>
    </lineage>
</organism>
<evidence type="ECO:0000259" key="1">
    <source>
        <dbReference type="Pfam" id="PF04205"/>
    </source>
</evidence>
<dbReference type="Proteomes" id="UP000309117">
    <property type="component" value="Unassembled WGS sequence"/>
</dbReference>
<dbReference type="Pfam" id="PF04205">
    <property type="entry name" value="FMN_bind"/>
    <property type="match status" value="1"/>
</dbReference>
<gene>
    <name evidence="2" type="ORF">E5351_05895</name>
</gene>
<feature type="domain" description="FMN-binding" evidence="1">
    <location>
        <begin position="23"/>
        <end position="88"/>
    </location>
</feature>
<dbReference type="RefSeq" id="WP_004044892.1">
    <property type="nucleotide sequence ID" value="NZ_AQFR02000003.1"/>
</dbReference>
<name>A0A4S2BKF0_9LACO</name>
<protein>
    <submittedName>
        <fullName evidence="2">FMN-binding protein</fullName>
    </submittedName>
</protein>
<dbReference type="AlphaFoldDB" id="A0A4S2BKF0"/>
<dbReference type="InterPro" id="IPR007329">
    <property type="entry name" value="FMN-bd"/>
</dbReference>
<comment type="caution">
    <text evidence="2">The sequence shown here is derived from an EMBL/GenBank/DDBJ whole genome shotgun (WGS) entry which is preliminary data.</text>
</comment>
<sequence length="95" mass="10323">MKDEIKFVPGEYSAETKDLVHLKAKIKVDKNKIVDVKISSGKDERLIEPALEKVFRGQILKSQSVAIDGVSSASVLTKAVKTVVGKALADARDND</sequence>
<accession>A0A4S2BKF0</accession>
<evidence type="ECO:0000313" key="2">
    <source>
        <dbReference type="EMBL" id="TGY15337.1"/>
    </source>
</evidence>